<protein>
    <recommendedName>
        <fullName evidence="3">Tyr recombinase domain-containing protein</fullName>
    </recommendedName>
</protein>
<keyword evidence="1" id="KW-0233">DNA recombination</keyword>
<reference evidence="4 5" key="1">
    <citation type="submission" date="2024-03" db="EMBL/GenBank/DDBJ databases">
        <title>Natural products discovery in diverse microorganisms through a two-stage MS feature dereplication strategy.</title>
        <authorList>
            <person name="Zhang R."/>
        </authorList>
    </citation>
    <scope>NUCLEOTIDE SEQUENCE [LARGE SCALE GENOMIC DNA]</scope>
    <source>
        <strain evidence="4 5">18930</strain>
    </source>
</reference>
<dbReference type="PROSITE" id="PS51898">
    <property type="entry name" value="TYR_RECOMBINASE"/>
    <property type="match status" value="1"/>
</dbReference>
<feature type="region of interest" description="Disordered" evidence="2">
    <location>
        <begin position="134"/>
        <end position="153"/>
    </location>
</feature>
<dbReference type="Proteomes" id="UP001432000">
    <property type="component" value="Chromosome"/>
</dbReference>
<keyword evidence="5" id="KW-1185">Reference proteome</keyword>
<evidence type="ECO:0000313" key="4">
    <source>
        <dbReference type="EMBL" id="WXG69649.1"/>
    </source>
</evidence>
<dbReference type="SUPFAM" id="SSF56349">
    <property type="entry name" value="DNA breaking-rejoining enzymes"/>
    <property type="match status" value="1"/>
</dbReference>
<evidence type="ECO:0000313" key="5">
    <source>
        <dbReference type="Proteomes" id="UP001432000"/>
    </source>
</evidence>
<evidence type="ECO:0000259" key="3">
    <source>
        <dbReference type="PROSITE" id="PS51898"/>
    </source>
</evidence>
<organism evidence="4 5">
    <name type="scientific">Rhodococcus sovatensis</name>
    <dbReference type="NCBI Taxonomy" id="1805840"/>
    <lineage>
        <taxon>Bacteria</taxon>
        <taxon>Bacillati</taxon>
        <taxon>Actinomycetota</taxon>
        <taxon>Actinomycetes</taxon>
        <taxon>Mycobacteriales</taxon>
        <taxon>Nocardiaceae</taxon>
        <taxon>Rhodococcus</taxon>
    </lineage>
</organism>
<dbReference type="InterPro" id="IPR050090">
    <property type="entry name" value="Tyrosine_recombinase_XerCD"/>
</dbReference>
<dbReference type="EMBL" id="CP147846">
    <property type="protein sequence ID" value="WXG69649.1"/>
    <property type="molecule type" value="Genomic_DNA"/>
</dbReference>
<dbReference type="Gene3D" id="1.10.443.10">
    <property type="entry name" value="Intergrase catalytic core"/>
    <property type="match status" value="1"/>
</dbReference>
<sequence>MLNSQSTPATIKHAWSTFGRALKYAMRHDAIPSNPADRLDFAGKRSTGDHDRFEHHPLTAAQASAVSNAVAGEVGGLPAYPIYALMVDFLAYSGIRTAENAGLEVGYLASTTGPARADGSPTVRCAIQVRRAKDRKNGQWVSSTPKSRKSRRTVPLPTWLAERMRAYLAEHHPRANEPTAPLWPSRKNGGGYRAAGERYAVPLDWSQPLAMGSFYDTIFRPALVSVGLPASAPANGNTPATRGVRLHDLRHTFATMQLMAGTHFMQVSKWLGHSTFTLTLDTYGDWIPEEDGGAGNNLPEPTAVPMAPAAEPSNVVPLFG</sequence>
<dbReference type="PANTHER" id="PTHR30349:SF64">
    <property type="entry name" value="PROPHAGE INTEGRASE INTD-RELATED"/>
    <property type="match status" value="1"/>
</dbReference>
<proteinExistence type="predicted"/>
<dbReference type="PANTHER" id="PTHR30349">
    <property type="entry name" value="PHAGE INTEGRASE-RELATED"/>
    <property type="match status" value="1"/>
</dbReference>
<accession>A0ABZ2PKW2</accession>
<gene>
    <name evidence="4" type="ORF">WDS16_03580</name>
</gene>
<dbReference type="InterPro" id="IPR002104">
    <property type="entry name" value="Integrase_catalytic"/>
</dbReference>
<evidence type="ECO:0000256" key="1">
    <source>
        <dbReference type="ARBA" id="ARBA00023172"/>
    </source>
</evidence>
<feature type="domain" description="Tyr recombinase" evidence="3">
    <location>
        <begin position="53"/>
        <end position="296"/>
    </location>
</feature>
<name>A0ABZ2PKW2_9NOCA</name>
<dbReference type="InterPro" id="IPR013762">
    <property type="entry name" value="Integrase-like_cat_sf"/>
</dbReference>
<evidence type="ECO:0000256" key="2">
    <source>
        <dbReference type="SAM" id="MobiDB-lite"/>
    </source>
</evidence>
<dbReference type="InterPro" id="IPR011010">
    <property type="entry name" value="DNA_brk_join_enz"/>
</dbReference>
<dbReference type="RefSeq" id="WP_338890553.1">
    <property type="nucleotide sequence ID" value="NZ_CP147846.1"/>
</dbReference>